<dbReference type="GO" id="GO:0016810">
    <property type="term" value="F:hydrolase activity, acting on carbon-nitrogen (but not peptide) bonds"/>
    <property type="evidence" value="ECO:0007669"/>
    <property type="project" value="InterPro"/>
</dbReference>
<evidence type="ECO:0000256" key="3">
    <source>
        <dbReference type="SAM" id="MobiDB-lite"/>
    </source>
</evidence>
<keyword evidence="2" id="KW-0378">Hydrolase</keyword>
<comment type="caution">
    <text evidence="5">The sequence shown here is derived from an EMBL/GenBank/DDBJ whole genome shotgun (WGS) entry which is preliminary data.</text>
</comment>
<evidence type="ECO:0000259" key="4">
    <source>
        <dbReference type="PROSITE" id="PS51677"/>
    </source>
</evidence>
<dbReference type="PATRIC" id="fig|1299334.3.peg.5763"/>
<name>X8AD16_MYCXE</name>
<organism evidence="5">
    <name type="scientific">Mycobacterium xenopi 4042</name>
    <dbReference type="NCBI Taxonomy" id="1299334"/>
    <lineage>
        <taxon>Bacteria</taxon>
        <taxon>Bacillati</taxon>
        <taxon>Actinomycetota</taxon>
        <taxon>Actinomycetes</taxon>
        <taxon>Mycobacteriales</taxon>
        <taxon>Mycobacteriaceae</taxon>
        <taxon>Mycobacterium</taxon>
    </lineage>
</organism>
<dbReference type="Pfam" id="PF01522">
    <property type="entry name" value="Polysacc_deac_1"/>
    <property type="match status" value="1"/>
</dbReference>
<dbReference type="InterPro" id="IPR050248">
    <property type="entry name" value="Polysacc_deacetylase_ArnD"/>
</dbReference>
<dbReference type="GO" id="GO:0016020">
    <property type="term" value="C:membrane"/>
    <property type="evidence" value="ECO:0007669"/>
    <property type="project" value="TreeGrafter"/>
</dbReference>
<proteinExistence type="predicted"/>
<sequence>MAGAVLVVGALTGHVRRAGADDVDCSRVKCVALTFDDGPSPYTDRLLQVLKDNDAKATFFLIGNKVAPTRPAPNGSPTPAWRSAATPGNIPI</sequence>
<dbReference type="Gene3D" id="3.20.20.370">
    <property type="entry name" value="Glycoside hydrolase/deacetylase"/>
    <property type="match status" value="1"/>
</dbReference>
<dbReference type="PANTHER" id="PTHR10587">
    <property type="entry name" value="GLYCOSYL TRANSFERASE-RELATED"/>
    <property type="match status" value="1"/>
</dbReference>
<dbReference type="GO" id="GO:0005975">
    <property type="term" value="P:carbohydrate metabolic process"/>
    <property type="evidence" value="ECO:0007669"/>
    <property type="project" value="InterPro"/>
</dbReference>
<evidence type="ECO:0000256" key="1">
    <source>
        <dbReference type="ARBA" id="ARBA00022723"/>
    </source>
</evidence>
<dbReference type="SUPFAM" id="SSF88713">
    <property type="entry name" value="Glycoside hydrolase/deacetylase"/>
    <property type="match status" value="1"/>
</dbReference>
<protein>
    <submittedName>
        <fullName evidence="5">Polysaccharide deacetylase family protein</fullName>
    </submittedName>
</protein>
<feature type="region of interest" description="Disordered" evidence="3">
    <location>
        <begin position="68"/>
        <end position="92"/>
    </location>
</feature>
<dbReference type="InterPro" id="IPR011330">
    <property type="entry name" value="Glyco_hydro/deAcase_b/a-brl"/>
</dbReference>
<gene>
    <name evidence="5" type="ORF">I553_4070</name>
</gene>
<dbReference type="PROSITE" id="PS51677">
    <property type="entry name" value="NODB"/>
    <property type="match status" value="1"/>
</dbReference>
<reference evidence="5" key="1">
    <citation type="submission" date="2014-01" db="EMBL/GenBank/DDBJ databases">
        <authorList>
            <person name="Brown-Elliot B."/>
            <person name="Wallace R."/>
            <person name="Lenaerts A."/>
            <person name="Ordway D."/>
            <person name="DeGroote M.A."/>
            <person name="Parker T."/>
            <person name="Sizemore C."/>
            <person name="Tallon L.J."/>
            <person name="Sadzewicz L.K."/>
            <person name="Sengamalay N."/>
            <person name="Fraser C.M."/>
            <person name="Hine E."/>
            <person name="Shefchek K.A."/>
            <person name="Das S.P."/>
            <person name="Tettelin H."/>
        </authorList>
    </citation>
    <scope>NUCLEOTIDE SEQUENCE [LARGE SCALE GENOMIC DNA]</scope>
    <source>
        <strain evidence="5">4042</strain>
    </source>
</reference>
<accession>X8AD16</accession>
<dbReference type="GO" id="GO:0046872">
    <property type="term" value="F:metal ion binding"/>
    <property type="evidence" value="ECO:0007669"/>
    <property type="project" value="UniProtKB-KW"/>
</dbReference>
<evidence type="ECO:0000256" key="2">
    <source>
        <dbReference type="ARBA" id="ARBA00022801"/>
    </source>
</evidence>
<dbReference type="InterPro" id="IPR002509">
    <property type="entry name" value="NODB_dom"/>
</dbReference>
<keyword evidence="1" id="KW-0479">Metal-binding</keyword>
<feature type="domain" description="NodB homology" evidence="4">
    <location>
        <begin position="29"/>
        <end position="92"/>
    </location>
</feature>
<dbReference type="AlphaFoldDB" id="X8AD16"/>
<dbReference type="PANTHER" id="PTHR10587:SF133">
    <property type="entry name" value="CHITIN DEACETYLASE 1-RELATED"/>
    <property type="match status" value="1"/>
</dbReference>
<dbReference type="EMBL" id="JAOB01000060">
    <property type="protein sequence ID" value="EUA29817.1"/>
    <property type="molecule type" value="Genomic_DNA"/>
</dbReference>
<evidence type="ECO:0000313" key="5">
    <source>
        <dbReference type="EMBL" id="EUA29817.1"/>
    </source>
</evidence>